<keyword evidence="2" id="KW-1185">Reference proteome</keyword>
<name>A0A927M2P6_9ACTN</name>
<dbReference type="SUPFAM" id="SSF82607">
    <property type="entry name" value="YbaB-like"/>
    <property type="match status" value="1"/>
</dbReference>
<keyword evidence="1" id="KW-0238">DNA-binding</keyword>
<reference evidence="1" key="1">
    <citation type="submission" date="2020-10" db="EMBL/GenBank/DDBJ databases">
        <title>Sequencing the genomes of 1000 actinobacteria strains.</title>
        <authorList>
            <person name="Klenk H.-P."/>
        </authorList>
    </citation>
    <scope>NUCLEOTIDE SEQUENCE</scope>
    <source>
        <strain evidence="1">DSM 46832</strain>
    </source>
</reference>
<dbReference type="GO" id="GO:0003677">
    <property type="term" value="F:DNA binding"/>
    <property type="evidence" value="ECO:0007669"/>
    <property type="project" value="UniProtKB-KW"/>
</dbReference>
<gene>
    <name evidence="1" type="ORF">H4W31_001209</name>
</gene>
<protein>
    <submittedName>
        <fullName evidence="1">DNA-binding protein YbaB</fullName>
    </submittedName>
</protein>
<accession>A0A927M2P6</accession>
<organism evidence="1 2">
    <name type="scientific">Plantactinospora soyae</name>
    <dbReference type="NCBI Taxonomy" id="1544732"/>
    <lineage>
        <taxon>Bacteria</taxon>
        <taxon>Bacillati</taxon>
        <taxon>Actinomycetota</taxon>
        <taxon>Actinomycetes</taxon>
        <taxon>Micromonosporales</taxon>
        <taxon>Micromonosporaceae</taxon>
        <taxon>Plantactinospora</taxon>
    </lineage>
</organism>
<evidence type="ECO:0000313" key="1">
    <source>
        <dbReference type="EMBL" id="MBE1485571.1"/>
    </source>
</evidence>
<dbReference type="InterPro" id="IPR036894">
    <property type="entry name" value="YbaB-like_sf"/>
</dbReference>
<proteinExistence type="predicted"/>
<comment type="caution">
    <text evidence="1">The sequence shown here is derived from an EMBL/GenBank/DDBJ whole genome shotgun (WGS) entry which is preliminary data.</text>
</comment>
<dbReference type="Proteomes" id="UP000649753">
    <property type="component" value="Unassembled WGS sequence"/>
</dbReference>
<sequence length="108" mass="12147">MAREIDQAWVEEAIERYRRIEALQAQFDEAIRRVEVTVRSPDGLVELVVTADGAVSDVRFLGPLHLRSGPDVARSVRAAITAADDAAKWAREKLHVETFGEYRRLSEA</sequence>
<evidence type="ECO:0000313" key="2">
    <source>
        <dbReference type="Proteomes" id="UP000649753"/>
    </source>
</evidence>
<dbReference type="AlphaFoldDB" id="A0A927M2P6"/>
<dbReference type="RefSeq" id="WP_192765739.1">
    <property type="nucleotide sequence ID" value="NZ_JADBEB010000001.1"/>
</dbReference>
<dbReference type="EMBL" id="JADBEB010000001">
    <property type="protein sequence ID" value="MBE1485571.1"/>
    <property type="molecule type" value="Genomic_DNA"/>
</dbReference>